<organism evidence="1 2">
    <name type="scientific">Natrarchaeobaculum sulfurireducens</name>
    <dbReference type="NCBI Taxonomy" id="2044521"/>
    <lineage>
        <taxon>Archaea</taxon>
        <taxon>Methanobacteriati</taxon>
        <taxon>Methanobacteriota</taxon>
        <taxon>Stenosarchaea group</taxon>
        <taxon>Halobacteria</taxon>
        <taxon>Halobacteriales</taxon>
        <taxon>Natrialbaceae</taxon>
        <taxon>Natrarchaeobaculum</taxon>
    </lineage>
</organism>
<dbReference type="InterPro" id="IPR023203">
    <property type="entry name" value="TTHA0068_sf"/>
</dbReference>
<dbReference type="EMBL" id="CP024047">
    <property type="protein sequence ID" value="AXR76508.1"/>
    <property type="molecule type" value="Genomic_DNA"/>
</dbReference>
<dbReference type="Gene3D" id="1.10.3450.10">
    <property type="entry name" value="TTHA0068-like"/>
    <property type="match status" value="1"/>
</dbReference>
<accession>A0A346PAG3</accession>
<dbReference type="PANTHER" id="PTHR34796">
    <property type="entry name" value="EXPRESSED PROTEIN"/>
    <property type="match status" value="1"/>
</dbReference>
<dbReference type="AlphaFoldDB" id="A0A346PAG3"/>
<name>A0A346PAG3_9EURY</name>
<dbReference type="Pfam" id="PF03745">
    <property type="entry name" value="DUF309"/>
    <property type="match status" value="1"/>
</dbReference>
<sequence length="293" mass="33473">MYPSGVTSSTARDRWRPVTGWGARSAPPFPRFHSCLPAPPEAVRIRHFRSVDRTGRYSRLEDGHETRLLCWDTATERRHALEARARPLRMDDALRAGVAIYNDGYYHAAHDAWEDRWLELEEDTDDERLLHGLIQFTAAVYHARERNWDGAVGLAESASEYLEDLPAEYREVDLPPVRAYLEALESDPELIERRRPIALVHHGDGPTVADLEFGPTAIAAVVLAEELGYDEKPIEQARGYARDDLEAGDDGSRFITLLFDFVREDDHRGIVYQRLTGHVERRNAREEDVEGLF</sequence>
<gene>
    <name evidence="1" type="ORF">AArc1_0158</name>
</gene>
<dbReference type="SUPFAM" id="SSF140663">
    <property type="entry name" value="TTHA0068-like"/>
    <property type="match status" value="1"/>
</dbReference>
<dbReference type="GO" id="GO:0016787">
    <property type="term" value="F:hydrolase activity"/>
    <property type="evidence" value="ECO:0007669"/>
    <property type="project" value="UniProtKB-KW"/>
</dbReference>
<reference evidence="2" key="1">
    <citation type="submission" date="2017-10" db="EMBL/GenBank/DDBJ databases">
        <title>Phenotypic and genomic properties of facultatively anaerobic sulfur-reducing natronoarchaea from hypersaline soda lakes.</title>
        <authorList>
            <person name="Sorokin D.Y."/>
            <person name="Kublanov I.V."/>
            <person name="Roman P."/>
            <person name="Sinninghe Damste J.S."/>
            <person name="Golyshin P.N."/>
            <person name="Rojo D."/>
            <person name="Ciordia S."/>
            <person name="Mena Md.C."/>
            <person name="Ferrer M."/>
            <person name="Messina E."/>
            <person name="Smedile F."/>
            <person name="La Spada G."/>
            <person name="La Cono V."/>
            <person name="Yakimov M.M."/>
        </authorList>
    </citation>
    <scope>NUCLEOTIDE SEQUENCE [LARGE SCALE GENOMIC DNA]</scope>
    <source>
        <strain evidence="2">AArc1</strain>
    </source>
</reference>
<dbReference type="PANTHER" id="PTHR34796:SF1">
    <property type="entry name" value="EXPRESSED PROTEIN"/>
    <property type="match status" value="1"/>
</dbReference>
<proteinExistence type="predicted"/>
<protein>
    <submittedName>
        <fullName evidence="1">Metal-dependent hydrolase</fullName>
    </submittedName>
</protein>
<dbReference type="KEGG" id="nan:AArc1_0158"/>
<keyword evidence="1" id="KW-0378">Hydrolase</keyword>
<evidence type="ECO:0000313" key="2">
    <source>
        <dbReference type="Proteomes" id="UP000258707"/>
    </source>
</evidence>
<evidence type="ECO:0000313" key="1">
    <source>
        <dbReference type="EMBL" id="AXR76508.1"/>
    </source>
</evidence>
<dbReference type="InterPro" id="IPR005500">
    <property type="entry name" value="DUF309"/>
</dbReference>
<dbReference type="Proteomes" id="UP000258707">
    <property type="component" value="Chromosome"/>
</dbReference>